<proteinExistence type="predicted"/>
<protein>
    <submittedName>
        <fullName evidence="2">Uncharacterized protein</fullName>
    </submittedName>
</protein>
<dbReference type="EMBL" id="HBIX01017458">
    <property type="protein sequence ID" value="CAE0719835.1"/>
    <property type="molecule type" value="Transcribed_RNA"/>
</dbReference>
<reference evidence="2" key="1">
    <citation type="submission" date="2021-01" db="EMBL/GenBank/DDBJ databases">
        <authorList>
            <person name="Corre E."/>
            <person name="Pelletier E."/>
            <person name="Niang G."/>
            <person name="Scheremetjew M."/>
            <person name="Finn R."/>
            <person name="Kale V."/>
            <person name="Holt S."/>
            <person name="Cochrane G."/>
            <person name="Meng A."/>
            <person name="Brown T."/>
            <person name="Cohen L."/>
        </authorList>
    </citation>
    <scope>NUCLEOTIDE SEQUENCE</scope>
    <source>
        <strain evidence="2">10249 10 AB</strain>
    </source>
</reference>
<organism evidence="2">
    <name type="scientific">Pseudo-nitzschia australis</name>
    <dbReference type="NCBI Taxonomy" id="44445"/>
    <lineage>
        <taxon>Eukaryota</taxon>
        <taxon>Sar</taxon>
        <taxon>Stramenopiles</taxon>
        <taxon>Ochrophyta</taxon>
        <taxon>Bacillariophyta</taxon>
        <taxon>Bacillariophyceae</taxon>
        <taxon>Bacillariophycidae</taxon>
        <taxon>Bacillariales</taxon>
        <taxon>Bacillariaceae</taxon>
        <taxon>Pseudo-nitzschia</taxon>
    </lineage>
</organism>
<keyword evidence="1" id="KW-0812">Transmembrane</keyword>
<sequence>MTLMKSISFAVVFSILQFIGVISIYKGLYASELWAYQQKIVAKKDDSRMIEAFSKLELFIPIFPGDLNTDRINGFVEFRETFVRSVRFFWPRDELRVTTVLDDVAYANDLGRDYLISRVKSLFADDLTNKVSVKFNPSNDPFYVGWEKQQLIQFWADNFTDAEYIGFVDDDTIITSAVNPYDLFDEDGMPRVIVNAAHDNNPVRSYVIPPEILFKKPPQFYSMIFFPFVMKREHIVKMRELILANFPEFSCFDDVFHHIIALGRAQGFGMSQFCVMAEYMYNHHREEYSWHLEMSPEHKIEFSTPGMFEPFPRIAIHGNYAIEGNTPGSNSFKTLRGRRIGMAALMREGYCHSLLSWNNTEHNATRCMVQELDDIYERGEWKFETQVSKWMAHWDVSVAHNKRRQHHLTEHIWDEDELIQIFELGC</sequence>
<gene>
    <name evidence="2" type="ORF">PAUS00366_LOCUS12589</name>
</gene>
<evidence type="ECO:0000256" key="1">
    <source>
        <dbReference type="SAM" id="Phobius"/>
    </source>
</evidence>
<feature type="transmembrane region" description="Helical" evidence="1">
    <location>
        <begin position="6"/>
        <end position="25"/>
    </location>
</feature>
<dbReference type="AlphaFoldDB" id="A0A7S4ALP7"/>
<evidence type="ECO:0000313" key="2">
    <source>
        <dbReference type="EMBL" id="CAE0719835.1"/>
    </source>
</evidence>
<keyword evidence="1" id="KW-1133">Transmembrane helix</keyword>
<keyword evidence="1" id="KW-0472">Membrane</keyword>
<accession>A0A7S4ALP7</accession>
<name>A0A7S4ALP7_9STRA</name>